<comment type="caution">
    <text evidence="1">The sequence shown here is derived from an EMBL/GenBank/DDBJ whole genome shotgun (WGS) entry which is preliminary data.</text>
</comment>
<dbReference type="HOGENOM" id="CLU_025131_1_0_11"/>
<accession>U7V5Q9</accession>
<dbReference type="AlphaFoldDB" id="U7V5Q9"/>
<name>U7V5Q9_9MICC</name>
<proteinExistence type="predicted"/>
<sequence>MRYTMPTTDSPAPDPRFDRQARYISALEQLADPAPVTRLSGAQSLVWLIDEWLADETLPGPTRHAEATALIDSLCAYIRSPYPMAPEYEILSRDEPDPALSEEDKRNFPHDKAEFDAEVTVRLTLLLAVHTRVIGTRESPGPWSGFAYDFSGSVFFYPVNLSGSYWSVPLNMAEATFCADADFSSSTYLADAIFNDTVFNGDADFSHSIYGADVHFNKVHFNGVLNASSTIYEQGVSIQGVCLQEADLSGCLYHGNTWIDITHHGHANLSRCLYYGEHIDLSSSYLQGVTANNCIYHGKTRLGYGDGERLADYSRSVFFADLEHEETTFAGPIDYSHNVYYGLTDININTYEGDVTMRESIYLGQDTELSYNTYEARADFGDCLYLQCVPPQDGEGYGDASGVFSGSCYEGPVTYGPALFCQSVSLDEVQYGTPDNSFAGCIFNPAVRNTFTVDYDSDYEAEIRAEYPVGSRLLNGSQVAHMNERSQHVRELAETLLQAPADSEERWAIHQQILAVCNELKQWAYAL</sequence>
<dbReference type="PATRIC" id="fig|888019.4.peg.545"/>
<evidence type="ECO:0000313" key="2">
    <source>
        <dbReference type="Proteomes" id="UP000017174"/>
    </source>
</evidence>
<dbReference type="EMBL" id="AXZG01000016">
    <property type="protein sequence ID" value="ERT67037.1"/>
    <property type="molecule type" value="Genomic_DNA"/>
</dbReference>
<organism evidence="1 2">
    <name type="scientific">Rothia aeria F0184</name>
    <dbReference type="NCBI Taxonomy" id="888019"/>
    <lineage>
        <taxon>Bacteria</taxon>
        <taxon>Bacillati</taxon>
        <taxon>Actinomycetota</taxon>
        <taxon>Actinomycetes</taxon>
        <taxon>Micrococcales</taxon>
        <taxon>Micrococcaceae</taxon>
        <taxon>Rothia</taxon>
    </lineage>
</organism>
<reference evidence="1 2" key="1">
    <citation type="submission" date="2013-08" db="EMBL/GenBank/DDBJ databases">
        <authorList>
            <person name="Weinstock G."/>
            <person name="Sodergren E."/>
            <person name="Wylie T."/>
            <person name="Fulton L."/>
            <person name="Fulton R."/>
            <person name="Fronick C."/>
            <person name="O'Laughlin M."/>
            <person name="Godfrey J."/>
            <person name="Miner T."/>
            <person name="Herter B."/>
            <person name="Appelbaum E."/>
            <person name="Cordes M."/>
            <person name="Lek S."/>
            <person name="Wollam A."/>
            <person name="Pepin K.H."/>
            <person name="Palsikar V.B."/>
            <person name="Mitreva M."/>
            <person name="Wilson R.K."/>
        </authorList>
    </citation>
    <scope>NUCLEOTIDE SEQUENCE [LARGE SCALE GENOMIC DNA]</scope>
    <source>
        <strain evidence="1 2">F0184</strain>
    </source>
</reference>
<evidence type="ECO:0000313" key="1">
    <source>
        <dbReference type="EMBL" id="ERT67037.1"/>
    </source>
</evidence>
<gene>
    <name evidence="1" type="ORF">HMPREF0742_00637</name>
</gene>
<protein>
    <recommendedName>
        <fullName evidence="3">Pentapeptide repeat protein</fullName>
    </recommendedName>
</protein>
<dbReference type="Proteomes" id="UP000017174">
    <property type="component" value="Unassembled WGS sequence"/>
</dbReference>
<dbReference type="Gene3D" id="2.160.20.80">
    <property type="entry name" value="E3 ubiquitin-protein ligase SopA"/>
    <property type="match status" value="1"/>
</dbReference>
<evidence type="ECO:0008006" key="3">
    <source>
        <dbReference type="Google" id="ProtNLM"/>
    </source>
</evidence>